<dbReference type="Proteomes" id="UP001642409">
    <property type="component" value="Unassembled WGS sequence"/>
</dbReference>
<proteinExistence type="predicted"/>
<comment type="caution">
    <text evidence="1">The sequence shown here is derived from an EMBL/GenBank/DDBJ whole genome shotgun (WGS) entry which is preliminary data.</text>
</comment>
<evidence type="ECO:0000313" key="3">
    <source>
        <dbReference type="Proteomes" id="UP001642409"/>
    </source>
</evidence>
<keyword evidence="3" id="KW-1185">Reference proteome</keyword>
<name>A0AA86NCH9_9EUKA</name>
<evidence type="ECO:0000313" key="1">
    <source>
        <dbReference type="EMBL" id="CAI9916925.1"/>
    </source>
</evidence>
<accession>A0AA86NCH9</accession>
<organism evidence="1">
    <name type="scientific">Hexamita inflata</name>
    <dbReference type="NCBI Taxonomy" id="28002"/>
    <lineage>
        <taxon>Eukaryota</taxon>
        <taxon>Metamonada</taxon>
        <taxon>Diplomonadida</taxon>
        <taxon>Hexamitidae</taxon>
        <taxon>Hexamitinae</taxon>
        <taxon>Hexamita</taxon>
    </lineage>
</organism>
<reference evidence="2 3" key="2">
    <citation type="submission" date="2024-07" db="EMBL/GenBank/DDBJ databases">
        <authorList>
            <person name="Akdeniz Z."/>
        </authorList>
    </citation>
    <scope>NUCLEOTIDE SEQUENCE [LARGE SCALE GENOMIC DNA]</scope>
</reference>
<reference evidence="1" key="1">
    <citation type="submission" date="2023-06" db="EMBL/GenBank/DDBJ databases">
        <authorList>
            <person name="Kurt Z."/>
        </authorList>
    </citation>
    <scope>NUCLEOTIDE SEQUENCE</scope>
</reference>
<dbReference type="AlphaFoldDB" id="A0AA86NCH9"/>
<protein>
    <submittedName>
        <fullName evidence="2">Hypothetical_protein</fullName>
    </submittedName>
</protein>
<sequence>MSDEKIIKMVNKKQENKTNYNFSKLKSQYNLQKGLINKLESQILNPDQVQELQRRQDFEIQQKDEIISQCKSELIQLHNTKYQYKEYSQEKSEMLLQQQEELILFQALREQYLQVQTNSQFTQTIPIDKPNTTIVQRYTEDQKTEGLLRLIRDGPQLYKKQQNMNNYLPNIQGLMYFKQQLEIKISSQNNKFDTQNSKNTQIQVDNINIQAYNINKQINIIRKQSNNIIKQIETIQKRMKIIKTSQYILNENVDSQNLINNLMCNQQSRIIQQQIDNVQYQMNTLEQLKENICKQQLYHNQISIYTSKK</sequence>
<gene>
    <name evidence="1" type="ORF">HINF_LOCUS4570</name>
    <name evidence="2" type="ORF">HINF_LOCUS60813</name>
</gene>
<evidence type="ECO:0000313" key="2">
    <source>
        <dbReference type="EMBL" id="CAL6082021.1"/>
    </source>
</evidence>
<dbReference type="EMBL" id="CATOUU010000116">
    <property type="protein sequence ID" value="CAI9916925.1"/>
    <property type="molecule type" value="Genomic_DNA"/>
</dbReference>
<dbReference type="EMBL" id="CAXDID020000359">
    <property type="protein sequence ID" value="CAL6082021.1"/>
    <property type="molecule type" value="Genomic_DNA"/>
</dbReference>